<evidence type="ECO:0000256" key="7">
    <source>
        <dbReference type="SAM" id="Phobius"/>
    </source>
</evidence>
<dbReference type="AlphaFoldDB" id="A0A8J3H7Q7"/>
<keyword evidence="7" id="KW-0812">Transmembrane</keyword>
<dbReference type="Proteomes" id="UP000611500">
    <property type="component" value="Unassembled WGS sequence"/>
</dbReference>
<dbReference type="CDD" id="cd00051">
    <property type="entry name" value="EFh"/>
    <property type="match status" value="1"/>
</dbReference>
<comment type="caution">
    <text evidence="9">The sequence shown here is derived from an EMBL/GenBank/DDBJ whole genome shotgun (WGS) entry which is preliminary data.</text>
</comment>
<dbReference type="SMART" id="SM00054">
    <property type="entry name" value="EFh"/>
    <property type="match status" value="4"/>
</dbReference>
<dbReference type="PROSITE" id="PS50222">
    <property type="entry name" value="EF_HAND_2"/>
    <property type="match status" value="2"/>
</dbReference>
<dbReference type="EMBL" id="BNAP01000018">
    <property type="protein sequence ID" value="GHG97392.1"/>
    <property type="molecule type" value="Genomic_DNA"/>
</dbReference>
<evidence type="ECO:0000313" key="9">
    <source>
        <dbReference type="EMBL" id="GHG97392.1"/>
    </source>
</evidence>
<feature type="region of interest" description="Disordered" evidence="6">
    <location>
        <begin position="208"/>
        <end position="246"/>
    </location>
</feature>
<name>A0A8J3H7Q7_9RHOB</name>
<dbReference type="PROSITE" id="PS00018">
    <property type="entry name" value="EF_HAND_1"/>
    <property type="match status" value="2"/>
</dbReference>
<dbReference type="InterPro" id="IPR018247">
    <property type="entry name" value="EF_Hand_1_Ca_BS"/>
</dbReference>
<keyword evidence="5" id="KW-0449">Lipoprotein</keyword>
<dbReference type="Gene3D" id="1.10.238.10">
    <property type="entry name" value="EF-hand"/>
    <property type="match status" value="3"/>
</dbReference>
<dbReference type="InterPro" id="IPR011992">
    <property type="entry name" value="EF-hand-dom_pair"/>
</dbReference>
<keyword evidence="10" id="KW-1185">Reference proteome</keyword>
<evidence type="ECO:0000313" key="10">
    <source>
        <dbReference type="Proteomes" id="UP000611500"/>
    </source>
</evidence>
<reference evidence="9" key="1">
    <citation type="journal article" date="2014" name="Int. J. Syst. Evol. Microbiol.">
        <title>Complete genome sequence of Corynebacterium casei LMG S-19264T (=DSM 44701T), isolated from a smear-ripened cheese.</title>
        <authorList>
            <consortium name="US DOE Joint Genome Institute (JGI-PGF)"/>
            <person name="Walter F."/>
            <person name="Albersmeier A."/>
            <person name="Kalinowski J."/>
            <person name="Ruckert C."/>
        </authorList>
    </citation>
    <scope>NUCLEOTIDE SEQUENCE</scope>
    <source>
        <strain evidence="9">CGMCC 1.7081</strain>
    </source>
</reference>
<dbReference type="GO" id="GO:0005509">
    <property type="term" value="F:calcium ion binding"/>
    <property type="evidence" value="ECO:0007669"/>
    <property type="project" value="InterPro"/>
</dbReference>
<keyword evidence="4" id="KW-0677">Repeat</keyword>
<keyword evidence="2" id="KW-0519">Myristate</keyword>
<comment type="similarity">
    <text evidence="1">Belongs to the recoverin family.</text>
</comment>
<accession>A0A8J3H7Q7</accession>
<gene>
    <name evidence="9" type="ORF">GCM10010961_32230</name>
</gene>
<keyword evidence="7" id="KW-0472">Membrane</keyword>
<keyword evidence="7" id="KW-1133">Transmembrane helix</keyword>
<evidence type="ECO:0000256" key="5">
    <source>
        <dbReference type="ARBA" id="ARBA00023288"/>
    </source>
</evidence>
<feature type="compositionally biased region" description="Basic and acidic residues" evidence="6">
    <location>
        <begin position="209"/>
        <end position="218"/>
    </location>
</feature>
<dbReference type="Pfam" id="PF13499">
    <property type="entry name" value="EF-hand_7"/>
    <property type="match status" value="1"/>
</dbReference>
<organism evidence="9 10">
    <name type="scientific">Pseudodonghicola xiamenensis</name>
    <dbReference type="NCBI Taxonomy" id="337702"/>
    <lineage>
        <taxon>Bacteria</taxon>
        <taxon>Pseudomonadati</taxon>
        <taxon>Pseudomonadota</taxon>
        <taxon>Alphaproteobacteria</taxon>
        <taxon>Rhodobacterales</taxon>
        <taxon>Paracoccaceae</taxon>
        <taxon>Pseudodonghicola</taxon>
    </lineage>
</organism>
<protein>
    <recommendedName>
        <fullName evidence="8">EF-hand domain-containing protein</fullName>
    </recommendedName>
</protein>
<dbReference type="SUPFAM" id="SSF47473">
    <property type="entry name" value="EF-hand"/>
    <property type="match status" value="1"/>
</dbReference>
<evidence type="ECO:0000256" key="3">
    <source>
        <dbReference type="ARBA" id="ARBA00022723"/>
    </source>
</evidence>
<feature type="domain" description="EF-hand" evidence="8">
    <location>
        <begin position="171"/>
        <end position="206"/>
    </location>
</feature>
<dbReference type="PANTHER" id="PTHR23055">
    <property type="entry name" value="CALCIUM BINDING PROTEINS"/>
    <property type="match status" value="1"/>
</dbReference>
<sequence>MAQGPRDQSKASQIPPRKEIEIFFDGFCTRPRLKSMNDGKGLSDSGRKTEMKHRHFIAGIVVAVGAVAATAVLAQQGAMDAAGMGRGMGPRMSFEELDTNGDGQISKEEMQARVQGRFNALDADGNGTISLEEMQAQARQRADERAAWMFKQMDENGDGALSADEMKGPRRSDGMMNRMFSRMDQDQSGTISKEEFDNAQARMRKFDHKRMGDPDGKHMHQRQWMMDGNCDGPGRGAGKAPMQGNN</sequence>
<evidence type="ECO:0000259" key="8">
    <source>
        <dbReference type="PROSITE" id="PS50222"/>
    </source>
</evidence>
<feature type="transmembrane region" description="Helical" evidence="7">
    <location>
        <begin position="56"/>
        <end position="74"/>
    </location>
</feature>
<dbReference type="InterPro" id="IPR028846">
    <property type="entry name" value="Recoverin"/>
</dbReference>
<dbReference type="InterPro" id="IPR002048">
    <property type="entry name" value="EF_hand_dom"/>
</dbReference>
<proteinExistence type="inferred from homology"/>
<reference evidence="9" key="2">
    <citation type="submission" date="2020-09" db="EMBL/GenBank/DDBJ databases">
        <authorList>
            <person name="Sun Q."/>
            <person name="Zhou Y."/>
        </authorList>
    </citation>
    <scope>NUCLEOTIDE SEQUENCE</scope>
    <source>
        <strain evidence="9">CGMCC 1.7081</strain>
    </source>
</reference>
<evidence type="ECO:0000256" key="2">
    <source>
        <dbReference type="ARBA" id="ARBA00022707"/>
    </source>
</evidence>
<keyword evidence="3" id="KW-0479">Metal-binding</keyword>
<evidence type="ECO:0000256" key="6">
    <source>
        <dbReference type="SAM" id="MobiDB-lite"/>
    </source>
</evidence>
<evidence type="ECO:0000256" key="1">
    <source>
        <dbReference type="ARBA" id="ARBA00006049"/>
    </source>
</evidence>
<feature type="domain" description="EF-hand" evidence="8">
    <location>
        <begin position="109"/>
        <end position="144"/>
    </location>
</feature>
<evidence type="ECO:0000256" key="4">
    <source>
        <dbReference type="ARBA" id="ARBA00022737"/>
    </source>
</evidence>
<dbReference type="Pfam" id="PF13202">
    <property type="entry name" value="EF-hand_5"/>
    <property type="match status" value="2"/>
</dbReference>
<dbReference type="PANTHER" id="PTHR23055:SF178">
    <property type="entry name" value="NEUROCALCIN HOMOLOG"/>
    <property type="match status" value="1"/>
</dbReference>